<name>A0ABV6MJD3_9PSEU</name>
<dbReference type="EMBL" id="JBHLUD010000001">
    <property type="protein sequence ID" value="MFC0540395.1"/>
    <property type="molecule type" value="Genomic_DNA"/>
</dbReference>
<keyword evidence="3" id="KW-1185">Reference proteome</keyword>
<dbReference type="RefSeq" id="WP_273939171.1">
    <property type="nucleotide sequence ID" value="NZ_CP097263.1"/>
</dbReference>
<protein>
    <submittedName>
        <fullName evidence="2">Acyl carrier protein</fullName>
    </submittedName>
</protein>
<evidence type="ECO:0000259" key="1">
    <source>
        <dbReference type="PROSITE" id="PS50075"/>
    </source>
</evidence>
<proteinExistence type="predicted"/>
<dbReference type="Pfam" id="PF00550">
    <property type="entry name" value="PP-binding"/>
    <property type="match status" value="1"/>
</dbReference>
<evidence type="ECO:0000313" key="3">
    <source>
        <dbReference type="Proteomes" id="UP001589810"/>
    </source>
</evidence>
<evidence type="ECO:0000313" key="2">
    <source>
        <dbReference type="EMBL" id="MFC0540395.1"/>
    </source>
</evidence>
<sequence>MTASTVDDARVREFVLSTLAGEMNVPIDRDRITDDSPIGTSGIDLESLSLVELTLRLEREFEVKIPDTDIEAIGAMTLGQLAADIVRRKAVQ</sequence>
<dbReference type="SUPFAM" id="SSF47336">
    <property type="entry name" value="ACP-like"/>
    <property type="match status" value="1"/>
</dbReference>
<feature type="domain" description="Carrier" evidence="1">
    <location>
        <begin position="9"/>
        <end position="89"/>
    </location>
</feature>
<accession>A0ABV6MJD3</accession>
<dbReference type="PROSITE" id="PS50075">
    <property type="entry name" value="CARRIER"/>
    <property type="match status" value="1"/>
</dbReference>
<dbReference type="InterPro" id="IPR036736">
    <property type="entry name" value="ACP-like_sf"/>
</dbReference>
<dbReference type="Proteomes" id="UP001589810">
    <property type="component" value="Unassembled WGS sequence"/>
</dbReference>
<dbReference type="InterPro" id="IPR009081">
    <property type="entry name" value="PP-bd_ACP"/>
</dbReference>
<reference evidence="2 3" key="1">
    <citation type="submission" date="2024-09" db="EMBL/GenBank/DDBJ databases">
        <authorList>
            <person name="Sun Q."/>
            <person name="Mori K."/>
        </authorList>
    </citation>
    <scope>NUCLEOTIDE SEQUENCE [LARGE SCALE GENOMIC DNA]</scope>
    <source>
        <strain evidence="2 3">TBRC 1432</strain>
    </source>
</reference>
<gene>
    <name evidence="2" type="ORF">ACFFH7_02830</name>
</gene>
<comment type="caution">
    <text evidence="2">The sequence shown here is derived from an EMBL/GenBank/DDBJ whole genome shotgun (WGS) entry which is preliminary data.</text>
</comment>
<dbReference type="Gene3D" id="1.10.1200.10">
    <property type="entry name" value="ACP-like"/>
    <property type="match status" value="1"/>
</dbReference>
<organism evidence="2 3">
    <name type="scientific">Kutzneria chonburiensis</name>
    <dbReference type="NCBI Taxonomy" id="1483604"/>
    <lineage>
        <taxon>Bacteria</taxon>
        <taxon>Bacillati</taxon>
        <taxon>Actinomycetota</taxon>
        <taxon>Actinomycetes</taxon>
        <taxon>Pseudonocardiales</taxon>
        <taxon>Pseudonocardiaceae</taxon>
        <taxon>Kutzneria</taxon>
    </lineage>
</organism>